<reference evidence="1 2" key="1">
    <citation type="journal article" date="2009" name="PLoS Genet.">
        <title>Genomic analysis of the basal lineage fungus Rhizopus oryzae reveals a whole-genome duplication.</title>
        <authorList>
            <person name="Ma L.-J."/>
            <person name="Ibrahim A.S."/>
            <person name="Skory C."/>
            <person name="Grabherr M.G."/>
            <person name="Burger G."/>
            <person name="Butler M."/>
            <person name="Elias M."/>
            <person name="Idnurm A."/>
            <person name="Lang B.F."/>
            <person name="Sone T."/>
            <person name="Abe A."/>
            <person name="Calvo S.E."/>
            <person name="Corrochano L.M."/>
            <person name="Engels R."/>
            <person name="Fu J."/>
            <person name="Hansberg W."/>
            <person name="Kim J.-M."/>
            <person name="Kodira C.D."/>
            <person name="Koehrsen M.J."/>
            <person name="Liu B."/>
            <person name="Miranda-Saavedra D."/>
            <person name="O'Leary S."/>
            <person name="Ortiz-Castellanos L."/>
            <person name="Poulter R."/>
            <person name="Rodriguez-Romero J."/>
            <person name="Ruiz-Herrera J."/>
            <person name="Shen Y.-Q."/>
            <person name="Zeng Q."/>
            <person name="Galagan J."/>
            <person name="Birren B.W."/>
            <person name="Cuomo C.A."/>
            <person name="Wickes B.L."/>
        </authorList>
    </citation>
    <scope>NUCLEOTIDE SEQUENCE [LARGE SCALE GENOMIC DNA]</scope>
    <source>
        <strain evidence="2">RA 99-880 / ATCC MYA-4621 / FGSC 9543 / NRRL 43880</strain>
    </source>
</reference>
<accession>I1CRG5</accession>
<evidence type="ECO:0000313" key="1">
    <source>
        <dbReference type="EMBL" id="EIE91045.1"/>
    </source>
</evidence>
<sequence>MEEEEEKRRREEFVRKRKIHYQMGDVLKQYKDKDY</sequence>
<dbReference type="Proteomes" id="UP000009138">
    <property type="component" value="Unassembled WGS sequence"/>
</dbReference>
<dbReference type="EMBL" id="CH476748">
    <property type="protein sequence ID" value="EIE91045.1"/>
    <property type="molecule type" value="Genomic_DNA"/>
</dbReference>
<gene>
    <name evidence="1" type="ORF">RO3G_15756</name>
</gene>
<organism evidence="1 2">
    <name type="scientific">Rhizopus delemar (strain RA 99-880 / ATCC MYA-4621 / FGSC 9543 / NRRL 43880)</name>
    <name type="common">Mucormycosis agent</name>
    <name type="synonym">Rhizopus arrhizus var. delemar</name>
    <dbReference type="NCBI Taxonomy" id="246409"/>
    <lineage>
        <taxon>Eukaryota</taxon>
        <taxon>Fungi</taxon>
        <taxon>Fungi incertae sedis</taxon>
        <taxon>Mucoromycota</taxon>
        <taxon>Mucoromycotina</taxon>
        <taxon>Mucoromycetes</taxon>
        <taxon>Mucorales</taxon>
        <taxon>Mucorineae</taxon>
        <taxon>Rhizopodaceae</taxon>
        <taxon>Rhizopus</taxon>
    </lineage>
</organism>
<dbReference type="InParanoid" id="I1CRG5"/>
<evidence type="ECO:0000313" key="2">
    <source>
        <dbReference type="Proteomes" id="UP000009138"/>
    </source>
</evidence>
<protein>
    <submittedName>
        <fullName evidence="1">Uncharacterized protein</fullName>
    </submittedName>
</protein>
<keyword evidence="2" id="KW-1185">Reference proteome</keyword>
<dbReference type="GeneID" id="93622721"/>
<dbReference type="AlphaFoldDB" id="I1CRG5"/>
<dbReference type="RefSeq" id="XP_067526441.1">
    <property type="nucleotide sequence ID" value="XM_067670340.1"/>
</dbReference>
<name>I1CRG5_RHIO9</name>
<proteinExistence type="predicted"/>
<dbReference type="VEuPathDB" id="FungiDB:RO3G_15756"/>